<evidence type="ECO:0000256" key="5">
    <source>
        <dbReference type="PIRNR" id="PIRNR038471"/>
    </source>
</evidence>
<evidence type="ECO:0000256" key="2">
    <source>
        <dbReference type="ARBA" id="ARBA00013855"/>
    </source>
</evidence>
<comment type="similarity">
    <text evidence="1 5">Belongs to the MreC family.</text>
</comment>
<dbReference type="InterPro" id="IPR042175">
    <property type="entry name" value="Cell/Rod_MreC_2"/>
</dbReference>
<dbReference type="PANTHER" id="PTHR34138:SF1">
    <property type="entry name" value="CELL SHAPE-DETERMINING PROTEIN MREC"/>
    <property type="match status" value="1"/>
</dbReference>
<dbReference type="InterPro" id="IPR042177">
    <property type="entry name" value="Cell/Rod_1"/>
</dbReference>
<dbReference type="NCBIfam" id="TIGR00219">
    <property type="entry name" value="mreC"/>
    <property type="match status" value="1"/>
</dbReference>
<dbReference type="GO" id="GO:0008360">
    <property type="term" value="P:regulation of cell shape"/>
    <property type="evidence" value="ECO:0007669"/>
    <property type="project" value="UniProtKB-KW"/>
</dbReference>
<dbReference type="Gene3D" id="2.40.10.350">
    <property type="entry name" value="Rod shape-determining protein MreC, domain 2"/>
    <property type="match status" value="1"/>
</dbReference>
<dbReference type="InterPro" id="IPR055342">
    <property type="entry name" value="MreC_beta-barrel_core"/>
</dbReference>
<evidence type="ECO:0000256" key="6">
    <source>
        <dbReference type="SAM" id="Coils"/>
    </source>
</evidence>
<dbReference type="STRING" id="59196.RICGR_0962"/>
<name>A8PNB9_9COXI</name>
<organism evidence="8 9">
    <name type="scientific">Rickettsiella grylli</name>
    <dbReference type="NCBI Taxonomy" id="59196"/>
    <lineage>
        <taxon>Bacteria</taxon>
        <taxon>Pseudomonadati</taxon>
        <taxon>Pseudomonadota</taxon>
        <taxon>Gammaproteobacteria</taxon>
        <taxon>Legionellales</taxon>
        <taxon>Coxiellaceae</taxon>
        <taxon>Rickettsiella</taxon>
    </lineage>
</organism>
<dbReference type="Gene3D" id="2.40.10.340">
    <property type="entry name" value="Rod shape-determining protein MreC, domain 1"/>
    <property type="match status" value="1"/>
</dbReference>
<dbReference type="eggNOG" id="COG1792">
    <property type="taxonomic scope" value="Bacteria"/>
</dbReference>
<reference evidence="8" key="1">
    <citation type="submission" date="2006-04" db="EMBL/GenBank/DDBJ databases">
        <authorList>
            <person name="Seshadri R."/>
            <person name="Federici B.A."/>
        </authorList>
    </citation>
    <scope>NUCLEOTIDE SEQUENCE [LARGE SCALE GENOMIC DNA]</scope>
</reference>
<comment type="caution">
    <text evidence="8">The sequence shown here is derived from an EMBL/GenBank/DDBJ whole genome shotgun (WGS) entry which is preliminary data.</text>
</comment>
<dbReference type="AlphaFoldDB" id="A8PNB9"/>
<dbReference type="EMBL" id="AAQJ02000001">
    <property type="protein sequence ID" value="EDP46113.1"/>
    <property type="molecule type" value="Genomic_DNA"/>
</dbReference>
<evidence type="ECO:0000313" key="9">
    <source>
        <dbReference type="Proteomes" id="UP000054075"/>
    </source>
</evidence>
<gene>
    <name evidence="8" type="primary">mreC</name>
    <name evidence="8" type="ORF">RICGR_0962</name>
</gene>
<evidence type="ECO:0000259" key="7">
    <source>
        <dbReference type="Pfam" id="PF04085"/>
    </source>
</evidence>
<evidence type="ECO:0000256" key="3">
    <source>
        <dbReference type="ARBA" id="ARBA00022960"/>
    </source>
</evidence>
<feature type="coiled-coil region" evidence="6">
    <location>
        <begin position="66"/>
        <end position="96"/>
    </location>
</feature>
<dbReference type="Pfam" id="PF04085">
    <property type="entry name" value="MreC"/>
    <property type="match status" value="1"/>
</dbReference>
<keyword evidence="6" id="KW-0175">Coiled coil</keyword>
<dbReference type="PIRSF" id="PIRSF038471">
    <property type="entry name" value="MreC"/>
    <property type="match status" value="1"/>
</dbReference>
<keyword evidence="9" id="KW-1185">Reference proteome</keyword>
<dbReference type="PANTHER" id="PTHR34138">
    <property type="entry name" value="CELL SHAPE-DETERMINING PROTEIN MREC"/>
    <property type="match status" value="1"/>
</dbReference>
<reference evidence="8" key="2">
    <citation type="submission" date="2007-10" db="EMBL/GenBank/DDBJ databases">
        <authorList>
            <person name="Myers G.S."/>
        </authorList>
    </citation>
    <scope>NUCLEOTIDE SEQUENCE [LARGE SCALE GENOMIC DNA]</scope>
</reference>
<dbReference type="InterPro" id="IPR007221">
    <property type="entry name" value="MreC"/>
</dbReference>
<feature type="domain" description="Rod shape-determining protein MreC beta-barrel core" evidence="7">
    <location>
        <begin position="106"/>
        <end position="249"/>
    </location>
</feature>
<evidence type="ECO:0000256" key="1">
    <source>
        <dbReference type="ARBA" id="ARBA00009369"/>
    </source>
</evidence>
<evidence type="ECO:0000313" key="8">
    <source>
        <dbReference type="EMBL" id="EDP46113.1"/>
    </source>
</evidence>
<dbReference type="GO" id="GO:0005886">
    <property type="term" value="C:plasma membrane"/>
    <property type="evidence" value="ECO:0007669"/>
    <property type="project" value="TreeGrafter"/>
</dbReference>
<sequence length="272" mass="30221">MSLLLILLDYHHYLFSLRRLLNNVVAPLQYTVDAPIHFFHTISRYFVMQRKLQTENIALRGEQVVLLAKLQRYAALESENRQLNQLLAATEHLKKQHFRLARLLRVNADPLLNEVIVDKGQSEGIKVGQPVLDANGVMGQVISVNFFNSRVLLLTDFRSAIPVQDVRSDARGILVGRGRIAKLLLKDIPDTVDIKVNDLLVTSGLGGRYPAGYPVGIVSTINTNVATPFASIQVDPSAQLNRNRPVVIISPVSDSTVFTHSKAKASSKTIKK</sequence>
<evidence type="ECO:0000256" key="4">
    <source>
        <dbReference type="ARBA" id="ARBA00032089"/>
    </source>
</evidence>
<comment type="function">
    <text evidence="5">Involved in formation and maintenance of cell shape.</text>
</comment>
<proteinExistence type="inferred from homology"/>
<keyword evidence="3 5" id="KW-0133">Cell shape</keyword>
<protein>
    <recommendedName>
        <fullName evidence="2 5">Cell shape-determining protein MreC</fullName>
    </recommendedName>
    <alternativeName>
        <fullName evidence="4 5">Cell shape protein MreC</fullName>
    </alternativeName>
</protein>
<accession>A8PNB9</accession>
<dbReference type="Proteomes" id="UP000054075">
    <property type="component" value="Unassembled WGS sequence"/>
</dbReference>